<organism evidence="1">
    <name type="scientific">viral metagenome</name>
    <dbReference type="NCBI Taxonomy" id="1070528"/>
    <lineage>
        <taxon>unclassified sequences</taxon>
        <taxon>metagenomes</taxon>
        <taxon>organismal metagenomes</taxon>
    </lineage>
</organism>
<dbReference type="EMBL" id="MN739981">
    <property type="protein sequence ID" value="QHT81385.1"/>
    <property type="molecule type" value="Genomic_DNA"/>
</dbReference>
<proteinExistence type="predicted"/>
<evidence type="ECO:0000313" key="1">
    <source>
        <dbReference type="EMBL" id="QHT81385.1"/>
    </source>
</evidence>
<sequence>MSCEAAAIRAGEATAIRTGEDAAIRTEKAVAIRKRKDAAIHTIVTAALSSDSVLSGIARYIDERLKVKHDDLHDKAEWFASRFDLLDKMSFMMFAIPPNELDICVRDNSWLQSGSTQMKVTNLHLGFFLSLHKAEQN</sequence>
<protein>
    <submittedName>
        <fullName evidence="1">Uncharacterized protein</fullName>
    </submittedName>
</protein>
<accession>A0A6C0HMP4</accession>
<name>A0A6C0HMP4_9ZZZZ</name>
<dbReference type="AlphaFoldDB" id="A0A6C0HMP4"/>
<reference evidence="1" key="1">
    <citation type="journal article" date="2020" name="Nature">
        <title>Giant virus diversity and host interactions through global metagenomics.</title>
        <authorList>
            <person name="Schulz F."/>
            <person name="Roux S."/>
            <person name="Paez-Espino D."/>
            <person name="Jungbluth S."/>
            <person name="Walsh D.A."/>
            <person name="Denef V.J."/>
            <person name="McMahon K.D."/>
            <person name="Konstantinidis K.T."/>
            <person name="Eloe-Fadrosh E.A."/>
            <person name="Kyrpides N.C."/>
            <person name="Woyke T."/>
        </authorList>
    </citation>
    <scope>NUCLEOTIDE SEQUENCE</scope>
    <source>
        <strain evidence="1">GVMAG-M-3300023184-13</strain>
    </source>
</reference>